<dbReference type="RefSeq" id="XP_014673088.1">
    <property type="nucleotide sequence ID" value="XM_014817602.1"/>
</dbReference>
<keyword evidence="3" id="KW-1185">Reference proteome</keyword>
<protein>
    <submittedName>
        <fullName evidence="4">Speedy protein A-like</fullName>
    </submittedName>
</protein>
<reference evidence="4" key="1">
    <citation type="submission" date="2025-08" db="UniProtKB">
        <authorList>
            <consortium name="RefSeq"/>
        </authorList>
    </citation>
    <scope>IDENTIFICATION</scope>
</reference>
<proteinExistence type="inferred from homology"/>
<name>A0ABM1ELL7_PRICU</name>
<dbReference type="InterPro" id="IPR052316">
    <property type="entry name" value="Speedy-Ringo_regulator"/>
</dbReference>
<evidence type="ECO:0000313" key="3">
    <source>
        <dbReference type="Proteomes" id="UP000695022"/>
    </source>
</evidence>
<evidence type="ECO:0000256" key="1">
    <source>
        <dbReference type="ARBA" id="ARBA00010932"/>
    </source>
</evidence>
<dbReference type="PANTHER" id="PTHR31545:SF5">
    <property type="entry name" value="SPEEDY PROTEIN A"/>
    <property type="match status" value="1"/>
</dbReference>
<gene>
    <name evidence="4" type="primary">LOC106813465</name>
</gene>
<comment type="similarity">
    <text evidence="1">Belongs to the Speedy/Ringo family.</text>
</comment>
<dbReference type="PANTHER" id="PTHR31545">
    <property type="entry name" value="SEEDY PROTEIN A/C FAMILY MEMBER"/>
    <property type="match status" value="1"/>
</dbReference>
<evidence type="ECO:0000256" key="2">
    <source>
        <dbReference type="ARBA" id="ARBA00023306"/>
    </source>
</evidence>
<dbReference type="InterPro" id="IPR020984">
    <property type="entry name" value="Speedy"/>
</dbReference>
<dbReference type="GeneID" id="106813465"/>
<dbReference type="Pfam" id="PF11357">
    <property type="entry name" value="Spy1"/>
    <property type="match status" value="1"/>
</dbReference>
<keyword evidence="2" id="KW-0131">Cell cycle</keyword>
<evidence type="ECO:0000313" key="4">
    <source>
        <dbReference type="RefSeq" id="XP_014673088.1"/>
    </source>
</evidence>
<sequence length="159" mass="19448">MVLAYFKRGQFKLREYTRTNFFVGLYLANDMEEDEEELKYEIFPWLLGDRWRKTYPRFLQKRDQLLRRIDYRALVSRRCCEEVMKLCPDHYVWQRERESHHGGAIRKYAADSEEYYPRGPSHSPRFCQDCDIRMAEMVLDDDSSADNKVDTFYWIRTEE</sequence>
<dbReference type="Proteomes" id="UP000695022">
    <property type="component" value="Unplaced"/>
</dbReference>
<organism evidence="3 4">
    <name type="scientific">Priapulus caudatus</name>
    <name type="common">Priapulid worm</name>
    <dbReference type="NCBI Taxonomy" id="37621"/>
    <lineage>
        <taxon>Eukaryota</taxon>
        <taxon>Metazoa</taxon>
        <taxon>Ecdysozoa</taxon>
        <taxon>Scalidophora</taxon>
        <taxon>Priapulida</taxon>
        <taxon>Priapulimorpha</taxon>
        <taxon>Priapulimorphida</taxon>
        <taxon>Priapulidae</taxon>
        <taxon>Priapulus</taxon>
    </lineage>
</organism>
<accession>A0ABM1ELL7</accession>